<gene>
    <name evidence="1" type="ORF">SCARUB_01979</name>
</gene>
<evidence type="ECO:0000313" key="2">
    <source>
        <dbReference type="Proteomes" id="UP000094056"/>
    </source>
</evidence>
<dbReference type="SUPFAM" id="SSF143880">
    <property type="entry name" value="NE0471 N-terminal domain-like"/>
    <property type="match status" value="1"/>
</dbReference>
<sequence>MILHVIKAKYIEDYKVEVFFNDGRKGIADLSDALRGPIFKPLKDKNMFSQFKVDELLETIVWPNGADLAPEYIYYQAFKNEKELEEQFKEWGYMSHQKMNLTR</sequence>
<evidence type="ECO:0008006" key="3">
    <source>
        <dbReference type="Google" id="ProtNLM"/>
    </source>
</evidence>
<protein>
    <recommendedName>
        <fullName evidence="3">DUF2442 domain-containing protein</fullName>
    </recommendedName>
</protein>
<dbReference type="PATRIC" id="fig|1872076.5.peg.2332"/>
<dbReference type="Proteomes" id="UP000094056">
    <property type="component" value="Unassembled WGS sequence"/>
</dbReference>
<dbReference type="AlphaFoldDB" id="A0A1E3XBA0"/>
<evidence type="ECO:0000313" key="1">
    <source>
        <dbReference type="EMBL" id="ODS32873.1"/>
    </source>
</evidence>
<dbReference type="Gene3D" id="3.30.2020.10">
    <property type="entry name" value="NE0471-like N-terminal domain"/>
    <property type="match status" value="1"/>
</dbReference>
<dbReference type="EMBL" id="MAYW01000045">
    <property type="protein sequence ID" value="ODS32873.1"/>
    <property type="molecule type" value="Genomic_DNA"/>
</dbReference>
<name>A0A1E3XBA0_9BACT</name>
<comment type="caution">
    <text evidence="1">The sequence shown here is derived from an EMBL/GenBank/DDBJ whole genome shotgun (WGS) entry which is preliminary data.</text>
</comment>
<dbReference type="InterPro" id="IPR018841">
    <property type="entry name" value="DUF2442"/>
</dbReference>
<dbReference type="Pfam" id="PF10387">
    <property type="entry name" value="DUF2442"/>
    <property type="match status" value="1"/>
</dbReference>
<proteinExistence type="predicted"/>
<reference evidence="1 2" key="1">
    <citation type="submission" date="2016-07" db="EMBL/GenBank/DDBJ databases">
        <title>Draft genome of Scalindua rubra, obtained from a brine-seawater interface in the Red Sea, sheds light on salt adaptation in anammox bacteria.</title>
        <authorList>
            <person name="Speth D.R."/>
            <person name="Lagkouvardos I."/>
            <person name="Wang Y."/>
            <person name="Qian P.-Y."/>
            <person name="Dutilh B.E."/>
            <person name="Jetten M.S."/>
        </authorList>
    </citation>
    <scope>NUCLEOTIDE SEQUENCE [LARGE SCALE GENOMIC DNA]</scope>
    <source>
        <strain evidence="1">BSI-1</strain>
    </source>
</reference>
<organism evidence="1 2">
    <name type="scientific">Candidatus Scalindua rubra</name>
    <dbReference type="NCBI Taxonomy" id="1872076"/>
    <lineage>
        <taxon>Bacteria</taxon>
        <taxon>Pseudomonadati</taxon>
        <taxon>Planctomycetota</taxon>
        <taxon>Candidatus Brocadiia</taxon>
        <taxon>Candidatus Brocadiales</taxon>
        <taxon>Candidatus Scalinduaceae</taxon>
        <taxon>Candidatus Scalindua</taxon>
    </lineage>
</organism>
<dbReference type="InterPro" id="IPR036782">
    <property type="entry name" value="NE0471-like_N"/>
</dbReference>
<accession>A0A1E3XBA0</accession>